<keyword evidence="10" id="KW-1185">Reference proteome</keyword>
<comment type="caution">
    <text evidence="9">The sequence shown here is derived from an EMBL/GenBank/DDBJ whole genome shotgun (WGS) entry which is preliminary data.</text>
</comment>
<evidence type="ECO:0000256" key="5">
    <source>
        <dbReference type="ARBA" id="ARBA00022692"/>
    </source>
</evidence>
<dbReference type="InterPro" id="IPR000522">
    <property type="entry name" value="ABC_transptr_permease_BtuC"/>
</dbReference>
<dbReference type="SUPFAM" id="SSF81345">
    <property type="entry name" value="ABC transporter involved in vitamin B12 uptake, BtuC"/>
    <property type="match status" value="1"/>
</dbReference>
<accession>A0ABW0F947</accession>
<feature type="transmembrane region" description="Helical" evidence="8">
    <location>
        <begin position="292"/>
        <end position="311"/>
    </location>
</feature>
<keyword evidence="4" id="KW-1003">Cell membrane</keyword>
<evidence type="ECO:0000256" key="1">
    <source>
        <dbReference type="ARBA" id="ARBA00004651"/>
    </source>
</evidence>
<gene>
    <name evidence="9" type="ORF">ACFPK2_19725</name>
</gene>
<protein>
    <submittedName>
        <fullName evidence="9">ABC transporter permease</fullName>
    </submittedName>
</protein>
<evidence type="ECO:0000256" key="7">
    <source>
        <dbReference type="ARBA" id="ARBA00023136"/>
    </source>
</evidence>
<keyword evidence="3" id="KW-0813">Transport</keyword>
<feature type="transmembrane region" description="Helical" evidence="8">
    <location>
        <begin position="134"/>
        <end position="154"/>
    </location>
</feature>
<comment type="similarity">
    <text evidence="2">Belongs to the binding-protein-dependent transport system permease family. FecCD subfamily.</text>
</comment>
<dbReference type="Gene3D" id="1.10.3470.10">
    <property type="entry name" value="ABC transporter involved in vitamin B12 uptake, BtuC"/>
    <property type="match status" value="1"/>
</dbReference>
<evidence type="ECO:0000256" key="2">
    <source>
        <dbReference type="ARBA" id="ARBA00007935"/>
    </source>
</evidence>
<evidence type="ECO:0000256" key="8">
    <source>
        <dbReference type="SAM" id="Phobius"/>
    </source>
</evidence>
<feature type="transmembrane region" description="Helical" evidence="8">
    <location>
        <begin position="49"/>
        <end position="71"/>
    </location>
</feature>
<keyword evidence="7 8" id="KW-0472">Membrane</keyword>
<comment type="subcellular location">
    <subcellularLocation>
        <location evidence="1">Cell membrane</location>
        <topology evidence="1">Multi-pass membrane protein</topology>
    </subcellularLocation>
</comment>
<dbReference type="PANTHER" id="PTHR30472:SF27">
    <property type="entry name" value="PETROBACTIN IMPORT SYSTEM PERMEASE PROTEIN YCLN"/>
    <property type="match status" value="1"/>
</dbReference>
<name>A0ABW0F947_9HYPH</name>
<evidence type="ECO:0000256" key="6">
    <source>
        <dbReference type="ARBA" id="ARBA00022989"/>
    </source>
</evidence>
<dbReference type="Pfam" id="PF01032">
    <property type="entry name" value="FecCD"/>
    <property type="match status" value="1"/>
</dbReference>
<dbReference type="InterPro" id="IPR037294">
    <property type="entry name" value="ABC_BtuC-like"/>
</dbReference>
<feature type="transmembrane region" description="Helical" evidence="8">
    <location>
        <begin position="220"/>
        <end position="253"/>
    </location>
</feature>
<proteinExistence type="inferred from homology"/>
<feature type="transmembrane region" description="Helical" evidence="8">
    <location>
        <begin position="265"/>
        <end position="286"/>
    </location>
</feature>
<dbReference type="PANTHER" id="PTHR30472">
    <property type="entry name" value="FERRIC ENTEROBACTIN TRANSPORT SYSTEM PERMEASE PROTEIN"/>
    <property type="match status" value="1"/>
</dbReference>
<keyword evidence="6 8" id="KW-1133">Transmembrane helix</keyword>
<evidence type="ECO:0000256" key="3">
    <source>
        <dbReference type="ARBA" id="ARBA00022448"/>
    </source>
</evidence>
<dbReference type="Proteomes" id="UP001595976">
    <property type="component" value="Unassembled WGS sequence"/>
</dbReference>
<dbReference type="EMBL" id="JBHSLI010000009">
    <property type="protein sequence ID" value="MFC5295228.1"/>
    <property type="molecule type" value="Genomic_DNA"/>
</dbReference>
<evidence type="ECO:0000313" key="9">
    <source>
        <dbReference type="EMBL" id="MFC5295228.1"/>
    </source>
</evidence>
<dbReference type="CDD" id="cd06550">
    <property type="entry name" value="TM_ABC_iron-siderophores_like"/>
    <property type="match status" value="1"/>
</dbReference>
<keyword evidence="5 8" id="KW-0812">Transmembrane</keyword>
<evidence type="ECO:0000313" key="10">
    <source>
        <dbReference type="Proteomes" id="UP001595976"/>
    </source>
</evidence>
<dbReference type="RefSeq" id="WP_158446919.1">
    <property type="nucleotide sequence ID" value="NZ_JAOAOS010000010.1"/>
</dbReference>
<organism evidence="9 10">
    <name type="scientific">Bosea minatitlanensis</name>
    <dbReference type="NCBI Taxonomy" id="128782"/>
    <lineage>
        <taxon>Bacteria</taxon>
        <taxon>Pseudomonadati</taxon>
        <taxon>Pseudomonadota</taxon>
        <taxon>Alphaproteobacteria</taxon>
        <taxon>Hyphomicrobiales</taxon>
        <taxon>Boseaceae</taxon>
        <taxon>Bosea</taxon>
    </lineage>
</organism>
<feature type="transmembrane region" description="Helical" evidence="8">
    <location>
        <begin position="183"/>
        <end position="200"/>
    </location>
</feature>
<evidence type="ECO:0000256" key="4">
    <source>
        <dbReference type="ARBA" id="ARBA00022475"/>
    </source>
</evidence>
<feature type="transmembrane region" description="Helical" evidence="8">
    <location>
        <begin position="107"/>
        <end position="125"/>
    </location>
</feature>
<sequence>MRLLPISALFVLALAATSLLIGAGGLSPAELLAGGDEGRLLLLASRLPRTFALILTGASMAVAGMIMQLIARNRFAEPSTAGTVESAGLGMLTVTLLAPGAPVLLRMLVASAFALAGTCLFLALLRRVPLRSPLVVPLVGLILGGVISAISSFIAYRYDLLQSLGAWTTGDFSAVLRGRYEMLWLALALTGLACVAANRFTAAGMGRDFATNLGIDYRRVVAFGLSIVAMVTALVVATIGMIPFLGLIVPNIVSLIMGDNMRRSVPYVALFGAAFVLACDILGRVLRYPFEIPVGTVMGVLGSGIFLFLLLRRGARAG</sequence>
<reference evidence="10" key="1">
    <citation type="journal article" date="2019" name="Int. J. Syst. Evol. Microbiol.">
        <title>The Global Catalogue of Microorganisms (GCM) 10K type strain sequencing project: providing services to taxonomists for standard genome sequencing and annotation.</title>
        <authorList>
            <consortium name="The Broad Institute Genomics Platform"/>
            <consortium name="The Broad Institute Genome Sequencing Center for Infectious Disease"/>
            <person name="Wu L."/>
            <person name="Ma J."/>
        </authorList>
    </citation>
    <scope>NUCLEOTIDE SEQUENCE [LARGE SCALE GENOMIC DNA]</scope>
    <source>
        <strain evidence="10">CGMCC 1.15643</strain>
    </source>
</reference>